<evidence type="ECO:0000313" key="2">
    <source>
        <dbReference type="EMBL" id="EKO13434.1"/>
    </source>
</evidence>
<dbReference type="Gene3D" id="3.40.50.150">
    <property type="entry name" value="Vaccinia Virus protein VP39"/>
    <property type="match status" value="1"/>
</dbReference>
<dbReference type="GO" id="GO:0008168">
    <property type="term" value="F:methyltransferase activity"/>
    <property type="evidence" value="ECO:0007669"/>
    <property type="project" value="UniProtKB-KW"/>
</dbReference>
<dbReference type="GO" id="GO:0032259">
    <property type="term" value="P:methylation"/>
    <property type="evidence" value="ECO:0007669"/>
    <property type="project" value="UniProtKB-KW"/>
</dbReference>
<evidence type="ECO:0000256" key="1">
    <source>
        <dbReference type="SAM" id="Phobius"/>
    </source>
</evidence>
<name>A0A0E2B8J8_9LEPT</name>
<dbReference type="InterPro" id="IPR029063">
    <property type="entry name" value="SAM-dependent_MTases_sf"/>
</dbReference>
<dbReference type="CDD" id="cd02440">
    <property type="entry name" value="AdoMet_MTases"/>
    <property type="match status" value="1"/>
</dbReference>
<dbReference type="PANTHER" id="PTHR43591">
    <property type="entry name" value="METHYLTRANSFERASE"/>
    <property type="match status" value="1"/>
</dbReference>
<accession>A0A0E2B8J8</accession>
<reference evidence="2 3" key="1">
    <citation type="submission" date="2012-10" db="EMBL/GenBank/DDBJ databases">
        <authorList>
            <person name="Harkins D.M."/>
            <person name="Durkin A.S."/>
            <person name="Brinkac L.M."/>
            <person name="Selengut J.D."/>
            <person name="Sanka R."/>
            <person name="DePew J."/>
            <person name="Purushe J."/>
            <person name="Peacock S.J."/>
            <person name="Thaipadungpanit J."/>
            <person name="Wuthiekanun V.W."/>
            <person name="Day N.P."/>
            <person name="Vinetz J.M."/>
            <person name="Sutton G.G."/>
            <person name="Nelson W.C."/>
            <person name="Fouts D.E."/>
        </authorList>
    </citation>
    <scope>NUCLEOTIDE SEQUENCE [LARGE SCALE GENOMIC DNA]</scope>
    <source>
        <strain evidence="2 3">H1</strain>
    </source>
</reference>
<feature type="transmembrane region" description="Helical" evidence="1">
    <location>
        <begin position="157"/>
        <end position="178"/>
    </location>
</feature>
<keyword evidence="1" id="KW-0812">Transmembrane</keyword>
<proteinExistence type="predicted"/>
<dbReference type="EMBL" id="AHMY02000074">
    <property type="protein sequence ID" value="EKO13434.1"/>
    <property type="molecule type" value="Genomic_DNA"/>
</dbReference>
<gene>
    <name evidence="2" type="ORF">LEP1GSC081_2140</name>
</gene>
<protein>
    <submittedName>
        <fullName evidence="2">Methyltransferase, UbiE/COQ5 family</fullName>
    </submittedName>
</protein>
<dbReference type="RefSeq" id="WP_004767278.1">
    <property type="nucleotide sequence ID" value="NZ_AHMY02000074.1"/>
</dbReference>
<sequence length="230" mass="26399">MILLSKVINQKRFFDLFSESYGFIELLSLGLANRIRKRSLGILNLLGDDVICDLMCGNGQNIGILRKYFRCKKIIGLDVSNRMIGRARDRFGNENILYITENVLACSVPSNYCDAVCCTFGLKSLLPEQRNLLISEVYRILKPSGTFVFVELSEPVGFIYIFWKFYFVYLLPLIGRLFSYPFVKNKYLANSISTFGNILSDEPYFRSFFSKVNLFSWYGGIVTGVFGQKF</sequence>
<comment type="caution">
    <text evidence="2">The sequence shown here is derived from an EMBL/GenBank/DDBJ whole genome shotgun (WGS) entry which is preliminary data.</text>
</comment>
<evidence type="ECO:0000313" key="3">
    <source>
        <dbReference type="Proteomes" id="UP000006253"/>
    </source>
</evidence>
<dbReference type="SUPFAM" id="SSF53335">
    <property type="entry name" value="S-adenosyl-L-methionine-dependent methyltransferases"/>
    <property type="match status" value="1"/>
</dbReference>
<keyword evidence="1" id="KW-1133">Transmembrane helix</keyword>
<keyword evidence="2" id="KW-0489">Methyltransferase</keyword>
<keyword evidence="1" id="KW-0472">Membrane</keyword>
<dbReference type="AlphaFoldDB" id="A0A0E2B8J8"/>
<organism evidence="2 3">
    <name type="scientific">Leptospira kirschneri str. H1</name>
    <dbReference type="NCBI Taxonomy" id="1049966"/>
    <lineage>
        <taxon>Bacteria</taxon>
        <taxon>Pseudomonadati</taxon>
        <taxon>Spirochaetota</taxon>
        <taxon>Spirochaetia</taxon>
        <taxon>Leptospirales</taxon>
        <taxon>Leptospiraceae</taxon>
        <taxon>Leptospira</taxon>
    </lineage>
</organism>
<keyword evidence="2" id="KW-0808">Transferase</keyword>
<dbReference type="PANTHER" id="PTHR43591:SF24">
    <property type="entry name" value="2-METHOXY-6-POLYPRENYL-1,4-BENZOQUINOL METHYLASE, MITOCHONDRIAL"/>
    <property type="match status" value="1"/>
</dbReference>
<dbReference type="Pfam" id="PF01209">
    <property type="entry name" value="Ubie_methyltran"/>
    <property type="match status" value="1"/>
</dbReference>
<dbReference type="Proteomes" id="UP000006253">
    <property type="component" value="Unassembled WGS sequence"/>
</dbReference>